<reference evidence="3 4" key="1">
    <citation type="submission" date="2007-03" db="EMBL/GenBank/DDBJ databases">
        <authorList>
            <person name="Stal L."/>
            <person name="Ferriera S."/>
            <person name="Johnson J."/>
            <person name="Kravitz S."/>
            <person name="Beeson K."/>
            <person name="Sutton G."/>
            <person name="Rogers Y.-H."/>
            <person name="Friedman R."/>
            <person name="Frazier M."/>
            <person name="Venter J.C."/>
        </authorList>
    </citation>
    <scope>NUCLEOTIDE SEQUENCE [LARGE SCALE GENOMIC DNA]</scope>
    <source>
        <strain evidence="3 4">CCY0110</strain>
    </source>
</reference>
<accession>A3IX88</accession>
<gene>
    <name evidence="3" type="ORF">CY0110_22909</name>
</gene>
<evidence type="ECO:0008006" key="5">
    <source>
        <dbReference type="Google" id="ProtNLM"/>
    </source>
</evidence>
<proteinExistence type="predicted"/>
<dbReference type="EMBL" id="AAXW01000061">
    <property type="protein sequence ID" value="EAZ88927.1"/>
    <property type="molecule type" value="Genomic_DNA"/>
</dbReference>
<keyword evidence="4" id="KW-1185">Reference proteome</keyword>
<sequence>MNSTQSDLKENRFAGRQIPKHLDKILFGAASIYFLLASMWVFTQISDSDKKKAGNTSPSAADAQFIAYLQQSLNVLNQPKTEKTLVNPEDKEPSTVAVKTPSPPTQEKVIERVYVPMYPPNQSNSAPSNLQPPSPPTSNSNIPPAPLSPSTSSQPSSVPILTPKQNTFSVSPEIAANSQLPQDRGHQLVGVLESGQQSTAIFTFNGISRRFEIGEAVGNSGGILMGVQNQKAIIYHNGQTKHIEVGQVF</sequence>
<dbReference type="Proteomes" id="UP000003781">
    <property type="component" value="Unassembled WGS sequence"/>
</dbReference>
<feature type="compositionally biased region" description="Low complexity" evidence="1">
    <location>
        <begin position="137"/>
        <end position="159"/>
    </location>
</feature>
<keyword evidence="2" id="KW-0812">Transmembrane</keyword>
<dbReference type="OrthoDB" id="428674at2"/>
<evidence type="ECO:0000256" key="2">
    <source>
        <dbReference type="SAM" id="Phobius"/>
    </source>
</evidence>
<evidence type="ECO:0000313" key="3">
    <source>
        <dbReference type="EMBL" id="EAZ88927.1"/>
    </source>
</evidence>
<comment type="caution">
    <text evidence="3">The sequence shown here is derived from an EMBL/GenBank/DDBJ whole genome shotgun (WGS) entry which is preliminary data.</text>
</comment>
<feature type="region of interest" description="Disordered" evidence="1">
    <location>
        <begin position="85"/>
        <end position="164"/>
    </location>
</feature>
<keyword evidence="2" id="KW-0472">Membrane</keyword>
<feature type="compositionally biased region" description="Low complexity" evidence="1">
    <location>
        <begin position="120"/>
        <end position="129"/>
    </location>
</feature>
<evidence type="ECO:0000313" key="4">
    <source>
        <dbReference type="Proteomes" id="UP000003781"/>
    </source>
</evidence>
<dbReference type="RefSeq" id="WP_008277992.1">
    <property type="nucleotide sequence ID" value="NZ_AAXW01000061.1"/>
</dbReference>
<protein>
    <recommendedName>
        <fullName evidence="5">Type II secretion system protein GspC N-terminal domain-containing protein</fullName>
    </recommendedName>
</protein>
<dbReference type="AlphaFoldDB" id="A3IX88"/>
<name>A3IX88_9CHRO</name>
<dbReference type="eggNOG" id="COG3168">
    <property type="taxonomic scope" value="Bacteria"/>
</dbReference>
<organism evidence="3 4">
    <name type="scientific">Crocosphaera chwakensis CCY0110</name>
    <dbReference type="NCBI Taxonomy" id="391612"/>
    <lineage>
        <taxon>Bacteria</taxon>
        <taxon>Bacillati</taxon>
        <taxon>Cyanobacteriota</taxon>
        <taxon>Cyanophyceae</taxon>
        <taxon>Oscillatoriophycideae</taxon>
        <taxon>Chroococcales</taxon>
        <taxon>Aphanothecaceae</taxon>
        <taxon>Crocosphaera</taxon>
        <taxon>Crocosphaera chwakensis</taxon>
    </lineage>
</organism>
<feature type="transmembrane region" description="Helical" evidence="2">
    <location>
        <begin position="21"/>
        <end position="42"/>
    </location>
</feature>
<evidence type="ECO:0000256" key="1">
    <source>
        <dbReference type="SAM" id="MobiDB-lite"/>
    </source>
</evidence>
<keyword evidence="2" id="KW-1133">Transmembrane helix</keyword>